<comment type="caution">
    <text evidence="1">The sequence shown here is derived from an EMBL/GenBank/DDBJ whole genome shotgun (WGS) entry which is preliminary data.</text>
</comment>
<gene>
    <name evidence="1" type="ORF">GJU39_19990</name>
</gene>
<dbReference type="InterPro" id="IPR026437">
    <property type="entry name" value="CxxCx5CxxC_targ"/>
</dbReference>
<protein>
    <submittedName>
        <fullName evidence="1">TIGR04139 family peptide modification target</fullName>
    </submittedName>
</protein>
<keyword evidence="2" id="KW-1185">Reference proteome</keyword>
<dbReference type="RefSeq" id="WP_154282775.1">
    <property type="nucleotide sequence ID" value="NZ_JBHUJQ010000001.1"/>
</dbReference>
<dbReference type="AlphaFoldDB" id="A0A7K0G562"/>
<reference evidence="1 2" key="1">
    <citation type="submission" date="2019-11" db="EMBL/GenBank/DDBJ databases">
        <title>Pedobacter petrophilus genome.</title>
        <authorList>
            <person name="Feldbauer M.J."/>
            <person name="Newman J.D."/>
        </authorList>
    </citation>
    <scope>NUCLEOTIDE SEQUENCE [LARGE SCALE GENOMIC DNA]</scope>
    <source>
        <strain evidence="1 2">LMG 29686</strain>
    </source>
</reference>
<dbReference type="Pfam" id="PF14406">
    <property type="entry name" value="Bacteroid_pep"/>
    <property type="match status" value="1"/>
</dbReference>
<accession>A0A7K0G562</accession>
<name>A0A7K0G562_9SPHI</name>
<dbReference type="Proteomes" id="UP000487757">
    <property type="component" value="Unassembled WGS sequence"/>
</dbReference>
<evidence type="ECO:0000313" key="1">
    <source>
        <dbReference type="EMBL" id="MRX78369.1"/>
    </source>
</evidence>
<dbReference type="EMBL" id="WKKH01000049">
    <property type="protein sequence ID" value="MRX78369.1"/>
    <property type="molecule type" value="Genomic_DNA"/>
</dbReference>
<organism evidence="1 2">
    <name type="scientific">Pedobacter petrophilus</name>
    <dbReference type="NCBI Taxonomy" id="1908241"/>
    <lineage>
        <taxon>Bacteria</taxon>
        <taxon>Pseudomonadati</taxon>
        <taxon>Bacteroidota</taxon>
        <taxon>Sphingobacteriia</taxon>
        <taxon>Sphingobacteriales</taxon>
        <taxon>Sphingobacteriaceae</taxon>
        <taxon>Pedobacter</taxon>
    </lineage>
</organism>
<dbReference type="NCBIfam" id="TIGR04139">
    <property type="entry name" value="CxxCx5CxxC_targ"/>
    <property type="match status" value="1"/>
</dbReference>
<proteinExistence type="predicted"/>
<evidence type="ECO:0000313" key="2">
    <source>
        <dbReference type="Proteomes" id="UP000487757"/>
    </source>
</evidence>
<dbReference type="OrthoDB" id="769301at2"/>
<dbReference type="InterPro" id="IPR025842">
    <property type="entry name" value="Bacteroid_pep"/>
</dbReference>
<sequence>MKKLNGIKSFSSLENKKLTDLSAIDGGRHIGASIVYSNFLNEEGRQDIDTYDQDGKFRGRIWDNISPGC</sequence>